<dbReference type="AlphaFoldDB" id="A0A812VUI5"/>
<organism evidence="4 5">
    <name type="scientific">Symbiodinium pilosum</name>
    <name type="common">Dinoflagellate</name>
    <dbReference type="NCBI Taxonomy" id="2952"/>
    <lineage>
        <taxon>Eukaryota</taxon>
        <taxon>Sar</taxon>
        <taxon>Alveolata</taxon>
        <taxon>Dinophyceae</taxon>
        <taxon>Suessiales</taxon>
        <taxon>Symbiodiniaceae</taxon>
        <taxon>Symbiodinium</taxon>
    </lineage>
</organism>
<dbReference type="GO" id="GO:0016787">
    <property type="term" value="F:hydrolase activity"/>
    <property type="evidence" value="ECO:0007669"/>
    <property type="project" value="UniProtKB-KW"/>
</dbReference>
<evidence type="ECO:0000313" key="4">
    <source>
        <dbReference type="EMBL" id="CAE7654618.1"/>
    </source>
</evidence>
<evidence type="ECO:0000256" key="2">
    <source>
        <dbReference type="ARBA" id="ARBA00022801"/>
    </source>
</evidence>
<accession>A0A812VUI5</accession>
<dbReference type="InterPro" id="IPR051558">
    <property type="entry name" value="Metallophosphoesterase_PAP"/>
</dbReference>
<keyword evidence="2" id="KW-0378">Hydrolase</keyword>
<protein>
    <submittedName>
        <fullName evidence="4">ACP5 protein</fullName>
    </submittedName>
</protein>
<dbReference type="Gene3D" id="3.60.21.10">
    <property type="match status" value="1"/>
</dbReference>
<proteinExistence type="predicted"/>
<dbReference type="EMBL" id="CAJNIZ010043238">
    <property type="protein sequence ID" value="CAE7654618.1"/>
    <property type="molecule type" value="Genomic_DNA"/>
</dbReference>
<dbReference type="SUPFAM" id="SSF56300">
    <property type="entry name" value="Metallo-dependent phosphatases"/>
    <property type="match status" value="1"/>
</dbReference>
<name>A0A812VUI5_SYMPI</name>
<evidence type="ECO:0000259" key="3">
    <source>
        <dbReference type="Pfam" id="PF00149"/>
    </source>
</evidence>
<keyword evidence="1" id="KW-0732">Signal</keyword>
<reference evidence="4" key="1">
    <citation type="submission" date="2021-02" db="EMBL/GenBank/DDBJ databases">
        <authorList>
            <person name="Dougan E. K."/>
            <person name="Rhodes N."/>
            <person name="Thang M."/>
            <person name="Chan C."/>
        </authorList>
    </citation>
    <scope>NUCLEOTIDE SEQUENCE</scope>
</reference>
<keyword evidence="5" id="KW-1185">Reference proteome</keyword>
<dbReference type="InterPro" id="IPR004843">
    <property type="entry name" value="Calcineurin-like_PHP"/>
</dbReference>
<dbReference type="PANTHER" id="PTHR10161:SF14">
    <property type="entry name" value="TARTRATE-RESISTANT ACID PHOSPHATASE TYPE 5"/>
    <property type="match status" value="1"/>
</dbReference>
<evidence type="ECO:0000256" key="1">
    <source>
        <dbReference type="ARBA" id="ARBA00022729"/>
    </source>
</evidence>
<dbReference type="PANTHER" id="PTHR10161">
    <property type="entry name" value="TARTRATE-RESISTANT ACID PHOSPHATASE TYPE 5"/>
    <property type="match status" value="1"/>
</dbReference>
<evidence type="ECO:0000313" key="5">
    <source>
        <dbReference type="Proteomes" id="UP000649617"/>
    </source>
</evidence>
<sequence>MHIFLIGDWGGLDGTLDTAEKRPELIAYDWGRKPGPSVFPRSRWDKPHQEKLCGHKAFVECFNTRGQPPCIPGCGYVAGVDDQPQLLVAEAFKARAALKDPSYILNVGDNFYWGGIEKTCGTPMNQISYPAKHQFDQIFEGIYQGPGLSGKPWFSILGNHDWGGFKFDNGWDQQMSYTWFSDRWILPAPYYKTSVVYKDLGFDVDYYFLDSNFLDAMPPDEDPNHNICSSKNNRAGASCASTGGPASVESCPQWFAELWAEQKVWMQSILPQSRATWQIVVTHFPCGHEQDFYSQLRAQGLDLLLTGHRHDQELWTPEQTFKNHMGMTCVVSGGGGGITSEATPDPDNTEEWYGEAQYGFYDLTISKTEILIESINYDGELLLSHTVYPKN</sequence>
<comment type="caution">
    <text evidence="4">The sequence shown here is derived from an EMBL/GenBank/DDBJ whole genome shotgun (WGS) entry which is preliminary data.</text>
</comment>
<gene>
    <name evidence="4" type="primary">ACP5</name>
    <name evidence="4" type="ORF">SPIL2461_LOCUS17548</name>
</gene>
<feature type="domain" description="Calcineurin-like phosphoesterase" evidence="3">
    <location>
        <begin position="91"/>
        <end position="311"/>
    </location>
</feature>
<dbReference type="InterPro" id="IPR029052">
    <property type="entry name" value="Metallo-depent_PP-like"/>
</dbReference>
<dbReference type="Proteomes" id="UP000649617">
    <property type="component" value="Unassembled WGS sequence"/>
</dbReference>
<dbReference type="OrthoDB" id="411211at2759"/>
<dbReference type="Pfam" id="PF00149">
    <property type="entry name" value="Metallophos"/>
    <property type="match status" value="1"/>
</dbReference>